<comment type="caution">
    <text evidence="4">The sequence shown here is derived from an EMBL/GenBank/DDBJ whole genome shotgun (WGS) entry which is preliminary data.</text>
</comment>
<reference evidence="4" key="1">
    <citation type="submission" date="2023-01" db="EMBL/GenBank/DDBJ databases">
        <authorList>
            <person name="Van Ghelder C."/>
            <person name="Rancurel C."/>
        </authorList>
    </citation>
    <scope>NUCLEOTIDE SEQUENCE</scope>
    <source>
        <strain evidence="4">CNCM I-4278</strain>
    </source>
</reference>
<evidence type="ECO:0000256" key="2">
    <source>
        <dbReference type="SAM" id="MobiDB-lite"/>
    </source>
</evidence>
<dbReference type="Pfam" id="PF11807">
    <property type="entry name" value="UstYa"/>
    <property type="match status" value="1"/>
</dbReference>
<keyword evidence="3" id="KW-0472">Membrane</keyword>
<keyword evidence="3" id="KW-0812">Transmembrane</keyword>
<dbReference type="GO" id="GO:0043386">
    <property type="term" value="P:mycotoxin biosynthetic process"/>
    <property type="evidence" value="ECO:0007669"/>
    <property type="project" value="InterPro"/>
</dbReference>
<feature type="region of interest" description="Disordered" evidence="2">
    <location>
        <begin position="16"/>
        <end position="37"/>
    </location>
</feature>
<accession>A0A9W4XI48</accession>
<dbReference type="AlphaFoldDB" id="A0A9W4XI48"/>
<sequence>MNLDFSRNDVAYEKAPFLDSDEEEKGSETSSSVGHVRGSPPKVLPSVINIVLVLLLVLTNAAWWAAGAKHKVSTKEAMSVARPQLVWSPATETIEYERVVLNRSIETDNVFAGERTPAMEEAWADLIKPMALKLSKEEVERVGLTSLTGKDTISFKDGSGYLAEMGVYHELHCVKHLREHLYRDFKHMPEHEYKRERIHVDHCLEYFREQAMCRGDSTIAFFVWNSGIPKSTKDTTNECVKWGPLNAWAESRMVTLDKEYTALNKD</sequence>
<evidence type="ECO:0000313" key="5">
    <source>
        <dbReference type="Proteomes" id="UP001152607"/>
    </source>
</evidence>
<dbReference type="PANTHER" id="PTHR33365:SF7">
    <property type="entry name" value="TAT PATHWAY SIGNAL SEQUENCE"/>
    <property type="match status" value="1"/>
</dbReference>
<dbReference type="EMBL" id="CAOQHR010000002">
    <property type="protein sequence ID" value="CAI6289800.1"/>
    <property type="molecule type" value="Genomic_DNA"/>
</dbReference>
<gene>
    <name evidence="4" type="ORF">PDIGIT_LOCUS2411</name>
</gene>
<evidence type="ECO:0000256" key="3">
    <source>
        <dbReference type="SAM" id="Phobius"/>
    </source>
</evidence>
<feature type="transmembrane region" description="Helical" evidence="3">
    <location>
        <begin position="47"/>
        <end position="66"/>
    </location>
</feature>
<comment type="similarity">
    <text evidence="1">Belongs to the ustYa family.</text>
</comment>
<dbReference type="InterPro" id="IPR021765">
    <property type="entry name" value="UstYa-like"/>
</dbReference>
<keyword evidence="5" id="KW-1185">Reference proteome</keyword>
<evidence type="ECO:0000313" key="4">
    <source>
        <dbReference type="EMBL" id="CAI6289800.1"/>
    </source>
</evidence>
<proteinExistence type="inferred from homology"/>
<keyword evidence="3" id="KW-1133">Transmembrane helix</keyword>
<dbReference type="OrthoDB" id="3687641at2759"/>
<organism evidence="4 5">
    <name type="scientific">Periconia digitata</name>
    <dbReference type="NCBI Taxonomy" id="1303443"/>
    <lineage>
        <taxon>Eukaryota</taxon>
        <taxon>Fungi</taxon>
        <taxon>Dikarya</taxon>
        <taxon>Ascomycota</taxon>
        <taxon>Pezizomycotina</taxon>
        <taxon>Dothideomycetes</taxon>
        <taxon>Pleosporomycetidae</taxon>
        <taxon>Pleosporales</taxon>
        <taxon>Massarineae</taxon>
        <taxon>Periconiaceae</taxon>
        <taxon>Periconia</taxon>
    </lineage>
</organism>
<name>A0A9W4XI48_9PLEO</name>
<dbReference type="PANTHER" id="PTHR33365">
    <property type="entry name" value="YALI0B05434P"/>
    <property type="match status" value="1"/>
</dbReference>
<dbReference type="Proteomes" id="UP001152607">
    <property type="component" value="Unassembled WGS sequence"/>
</dbReference>
<protein>
    <submittedName>
        <fullName evidence="4">Uncharacterized protein</fullName>
    </submittedName>
</protein>
<evidence type="ECO:0000256" key="1">
    <source>
        <dbReference type="ARBA" id="ARBA00035112"/>
    </source>
</evidence>